<protein>
    <submittedName>
        <fullName evidence="7">Translin-like protein</fullName>
    </submittedName>
</protein>
<dbReference type="GO" id="GO:0005634">
    <property type="term" value="C:nucleus"/>
    <property type="evidence" value="ECO:0007669"/>
    <property type="project" value="UniProtKB-SubCell"/>
</dbReference>
<dbReference type="Gene3D" id="1.20.58.200">
    <property type="entry name" value="Translin, domain 2"/>
    <property type="match status" value="1"/>
</dbReference>
<dbReference type="Proteomes" id="UP000316726">
    <property type="component" value="Chromosome 2"/>
</dbReference>
<comment type="similarity">
    <text evidence="3">Belongs to the translin family.</text>
</comment>
<evidence type="ECO:0000256" key="5">
    <source>
        <dbReference type="ARBA" id="ARBA00023242"/>
    </source>
</evidence>
<sequence>MLKGCMKRARDEEDGAKACVLDEEDFDRIRKDMKEYDQKRETLIKTSRDVQKLSKQAIFSLHRKDFDRARQQLDDAQGIAESLLPTVVAEPTLRQGSYSNALEEFAEAKIFQHYLEEGKLVASTGIKLVKNEEYLGGVLDFCGELNRFAVQRATARAEAEVRSCRDLVEEIMDQYLKFDFRNSQLRRKYDGLKYTLKNMETMLYELSLSKAGGDHLHGGGAAKKTKINDNDYKKGANKKIDDNDDDN</sequence>
<organism evidence="7 8">
    <name type="scientific">Chloropicon primus</name>
    <dbReference type="NCBI Taxonomy" id="1764295"/>
    <lineage>
        <taxon>Eukaryota</taxon>
        <taxon>Viridiplantae</taxon>
        <taxon>Chlorophyta</taxon>
        <taxon>Chloropicophyceae</taxon>
        <taxon>Chloropicales</taxon>
        <taxon>Chloropicaceae</taxon>
        <taxon>Chloropicon</taxon>
    </lineage>
</organism>
<reference evidence="7 8" key="1">
    <citation type="submission" date="2018-07" db="EMBL/GenBank/DDBJ databases">
        <title>The complete nuclear genome of the prasinophyte Chloropicon primus (CCMP1205).</title>
        <authorList>
            <person name="Pombert J.-F."/>
            <person name="Otis C."/>
            <person name="Turmel M."/>
            <person name="Lemieux C."/>
        </authorList>
    </citation>
    <scope>NUCLEOTIDE SEQUENCE [LARGE SCALE GENOMIC DNA]</scope>
    <source>
        <strain evidence="7 8">CCMP1205</strain>
    </source>
</reference>
<dbReference type="PANTHER" id="PTHR10741">
    <property type="entry name" value="TRANSLIN AND TRANSLIN ASSOCIATED PROTEIN X"/>
    <property type="match status" value="1"/>
</dbReference>
<dbReference type="AlphaFoldDB" id="A0A5B8MDI7"/>
<evidence type="ECO:0000256" key="3">
    <source>
        <dbReference type="ARBA" id="ARBA00005902"/>
    </source>
</evidence>
<dbReference type="CDD" id="cd14820">
    <property type="entry name" value="TRAX"/>
    <property type="match status" value="1"/>
</dbReference>
<dbReference type="GO" id="GO:0005737">
    <property type="term" value="C:cytoplasm"/>
    <property type="evidence" value="ECO:0007669"/>
    <property type="project" value="UniProtKB-SubCell"/>
</dbReference>
<gene>
    <name evidence="7" type="ORF">A3770_02p11540</name>
</gene>
<dbReference type="OrthoDB" id="829at2759"/>
<evidence type="ECO:0000256" key="1">
    <source>
        <dbReference type="ARBA" id="ARBA00004123"/>
    </source>
</evidence>
<comment type="subcellular location">
    <subcellularLocation>
        <location evidence="2">Cytoplasm</location>
    </subcellularLocation>
    <subcellularLocation>
        <location evidence="1">Nucleus</location>
    </subcellularLocation>
</comment>
<proteinExistence type="inferred from homology"/>
<keyword evidence="5" id="KW-0539">Nucleus</keyword>
<dbReference type="SUPFAM" id="SSF74784">
    <property type="entry name" value="Translin"/>
    <property type="match status" value="1"/>
</dbReference>
<dbReference type="GO" id="GO:0043565">
    <property type="term" value="F:sequence-specific DNA binding"/>
    <property type="evidence" value="ECO:0007669"/>
    <property type="project" value="InterPro"/>
</dbReference>
<keyword evidence="4" id="KW-0963">Cytoplasm</keyword>
<accession>A0A5B8MDI7</accession>
<evidence type="ECO:0000256" key="4">
    <source>
        <dbReference type="ARBA" id="ARBA00022490"/>
    </source>
</evidence>
<dbReference type="InterPro" id="IPR016068">
    <property type="entry name" value="Translin_N"/>
</dbReference>
<feature type="region of interest" description="Disordered" evidence="6">
    <location>
        <begin position="217"/>
        <end position="247"/>
    </location>
</feature>
<evidence type="ECO:0000256" key="2">
    <source>
        <dbReference type="ARBA" id="ARBA00004496"/>
    </source>
</evidence>
<keyword evidence="8" id="KW-1185">Reference proteome</keyword>
<name>A0A5B8MDI7_9CHLO</name>
<dbReference type="EMBL" id="CP031035">
    <property type="protein sequence ID" value="QDZ18636.1"/>
    <property type="molecule type" value="Genomic_DNA"/>
</dbReference>
<dbReference type="InterPro" id="IPR036081">
    <property type="entry name" value="Translin_sf"/>
</dbReference>
<dbReference type="InterPro" id="IPR016069">
    <property type="entry name" value="Translin_C"/>
</dbReference>
<evidence type="ECO:0000313" key="8">
    <source>
        <dbReference type="Proteomes" id="UP000316726"/>
    </source>
</evidence>
<evidence type="ECO:0000256" key="6">
    <source>
        <dbReference type="SAM" id="MobiDB-lite"/>
    </source>
</evidence>
<dbReference type="STRING" id="1764295.A0A5B8MDI7"/>
<feature type="compositionally biased region" description="Basic and acidic residues" evidence="6">
    <location>
        <begin position="226"/>
        <end position="241"/>
    </location>
</feature>
<dbReference type="InterPro" id="IPR002848">
    <property type="entry name" value="Translin_fam"/>
</dbReference>
<evidence type="ECO:0000313" key="7">
    <source>
        <dbReference type="EMBL" id="QDZ18636.1"/>
    </source>
</evidence>
<dbReference type="Pfam" id="PF01997">
    <property type="entry name" value="Translin"/>
    <property type="match status" value="1"/>
</dbReference>
<dbReference type="Gene3D" id="1.20.58.190">
    <property type="entry name" value="Translin, domain 1"/>
    <property type="match status" value="1"/>
</dbReference>